<gene>
    <name evidence="1" type="ORF">FHX46_004221</name>
</gene>
<dbReference type="Proteomes" id="UP000754495">
    <property type="component" value="Unassembled WGS sequence"/>
</dbReference>
<accession>A0ABX0SXJ0</accession>
<dbReference type="EMBL" id="JAANOU010000001">
    <property type="protein sequence ID" value="NIH81691.1"/>
    <property type="molecule type" value="Genomic_DNA"/>
</dbReference>
<protein>
    <recommendedName>
        <fullName evidence="3">DUF3168 domain-containing protein</fullName>
    </recommendedName>
</protein>
<evidence type="ECO:0000313" key="1">
    <source>
        <dbReference type="EMBL" id="NIH81691.1"/>
    </source>
</evidence>
<proteinExistence type="predicted"/>
<comment type="caution">
    <text evidence="1">The sequence shown here is derived from an EMBL/GenBank/DDBJ whole genome shotgun (WGS) entry which is preliminary data.</text>
</comment>
<keyword evidence="2" id="KW-1185">Reference proteome</keyword>
<name>A0ABX0SXJ0_9PSEU</name>
<evidence type="ECO:0000313" key="2">
    <source>
        <dbReference type="Proteomes" id="UP000754495"/>
    </source>
</evidence>
<evidence type="ECO:0008006" key="3">
    <source>
        <dbReference type="Google" id="ProtNLM"/>
    </source>
</evidence>
<dbReference type="RefSeq" id="WP_167117809.1">
    <property type="nucleotide sequence ID" value="NZ_JAANOU010000001.1"/>
</dbReference>
<reference evidence="1 2" key="1">
    <citation type="submission" date="2020-03" db="EMBL/GenBank/DDBJ databases">
        <title>Sequencing the genomes of 1000 actinobacteria strains.</title>
        <authorList>
            <person name="Klenk H.-P."/>
        </authorList>
    </citation>
    <scope>NUCLEOTIDE SEQUENCE [LARGE SCALE GENOMIC DNA]</scope>
    <source>
        <strain evidence="1 2">DSM 45668</strain>
    </source>
</reference>
<organism evidence="1 2">
    <name type="scientific">Amycolatopsis viridis</name>
    <dbReference type="NCBI Taxonomy" id="185678"/>
    <lineage>
        <taxon>Bacteria</taxon>
        <taxon>Bacillati</taxon>
        <taxon>Actinomycetota</taxon>
        <taxon>Actinomycetes</taxon>
        <taxon>Pseudonocardiales</taxon>
        <taxon>Pseudonocardiaceae</taxon>
        <taxon>Amycolatopsis</taxon>
    </lineage>
</organism>
<sequence>MRTVSEAAQQIETALKTVDKLRVYPLGDDIDPPGLLIGAPQLTWDGYGSAPTTATFPVFLIVAMDERALELLWQLVTPVTAALDTVQDAVVQSADPGTFPAGSQNLPCYSFSVEVSL</sequence>